<dbReference type="GO" id="GO:0006355">
    <property type="term" value="P:regulation of DNA-templated transcription"/>
    <property type="evidence" value="ECO:0007669"/>
    <property type="project" value="InterPro"/>
</dbReference>
<dbReference type="GO" id="GO:0003824">
    <property type="term" value="F:catalytic activity"/>
    <property type="evidence" value="ECO:0007669"/>
    <property type="project" value="UniProtKB-ARBA"/>
</dbReference>
<dbReference type="NCBIfam" id="TIGR00229">
    <property type="entry name" value="sensory_box"/>
    <property type="match status" value="2"/>
</dbReference>
<protein>
    <submittedName>
        <fullName evidence="6">PAS domain S-box-containing protein/diguanylate cyclase (GGDEF)-like protein</fullName>
    </submittedName>
</protein>
<dbReference type="InterPro" id="IPR052155">
    <property type="entry name" value="Biofilm_reg_signaling"/>
</dbReference>
<dbReference type="CDD" id="cd00130">
    <property type="entry name" value="PAS"/>
    <property type="match status" value="2"/>
</dbReference>
<evidence type="ECO:0000313" key="6">
    <source>
        <dbReference type="EMBL" id="TDX99315.1"/>
    </source>
</evidence>
<feature type="domain" description="PAC" evidence="4">
    <location>
        <begin position="162"/>
        <end position="217"/>
    </location>
</feature>
<evidence type="ECO:0000313" key="7">
    <source>
        <dbReference type="Proteomes" id="UP000294914"/>
    </source>
</evidence>
<dbReference type="InterPro" id="IPR000700">
    <property type="entry name" value="PAS-assoc_C"/>
</dbReference>
<dbReference type="InterPro" id="IPR013767">
    <property type="entry name" value="PAS_fold"/>
</dbReference>
<dbReference type="Gene3D" id="3.30.70.270">
    <property type="match status" value="1"/>
</dbReference>
<feature type="compositionally biased region" description="Low complexity" evidence="2">
    <location>
        <begin position="42"/>
        <end position="55"/>
    </location>
</feature>
<dbReference type="SUPFAM" id="SSF55785">
    <property type="entry name" value="PYP-like sensor domain (PAS domain)"/>
    <property type="match status" value="2"/>
</dbReference>
<dbReference type="InterPro" id="IPR000160">
    <property type="entry name" value="GGDEF_dom"/>
</dbReference>
<feature type="region of interest" description="Disordered" evidence="2">
    <location>
        <begin position="34"/>
        <end position="56"/>
    </location>
</feature>
<feature type="domain" description="PAC" evidence="4">
    <location>
        <begin position="303"/>
        <end position="355"/>
    </location>
</feature>
<dbReference type="InterPro" id="IPR043128">
    <property type="entry name" value="Rev_trsase/Diguanyl_cyclase"/>
</dbReference>
<dbReference type="PANTHER" id="PTHR44757">
    <property type="entry name" value="DIGUANYLATE CYCLASE DGCP"/>
    <property type="match status" value="1"/>
</dbReference>
<evidence type="ECO:0000259" key="5">
    <source>
        <dbReference type="PROSITE" id="PS50887"/>
    </source>
</evidence>
<evidence type="ECO:0000259" key="4">
    <source>
        <dbReference type="PROSITE" id="PS50113"/>
    </source>
</evidence>
<keyword evidence="7" id="KW-1185">Reference proteome</keyword>
<dbReference type="RefSeq" id="WP_208321376.1">
    <property type="nucleotide sequence ID" value="NZ_SOQX01000008.1"/>
</dbReference>
<dbReference type="InterPro" id="IPR001610">
    <property type="entry name" value="PAC"/>
</dbReference>
<evidence type="ECO:0000256" key="2">
    <source>
        <dbReference type="SAM" id="MobiDB-lite"/>
    </source>
</evidence>
<dbReference type="NCBIfam" id="TIGR00254">
    <property type="entry name" value="GGDEF"/>
    <property type="match status" value="1"/>
</dbReference>
<dbReference type="SMART" id="SM00267">
    <property type="entry name" value="GGDEF"/>
    <property type="match status" value="1"/>
</dbReference>
<dbReference type="SMART" id="SM00086">
    <property type="entry name" value="PAC"/>
    <property type="match status" value="2"/>
</dbReference>
<reference evidence="6 7" key="1">
    <citation type="submission" date="2019-03" db="EMBL/GenBank/DDBJ databases">
        <title>Genomic Encyclopedia of Type Strains, Phase IV (KMG-IV): sequencing the most valuable type-strain genomes for metagenomic binning, comparative biology and taxonomic classification.</title>
        <authorList>
            <person name="Goeker M."/>
        </authorList>
    </citation>
    <scope>NUCLEOTIDE SEQUENCE [LARGE SCALE GENOMIC DNA]</scope>
    <source>
        <strain evidence="6 7">DSM 16326</strain>
    </source>
</reference>
<gene>
    <name evidence="6" type="ORF">EDC23_2526</name>
</gene>
<dbReference type="InterPro" id="IPR013656">
    <property type="entry name" value="PAS_4"/>
</dbReference>
<dbReference type="EMBL" id="SOQX01000008">
    <property type="protein sequence ID" value="TDX99315.1"/>
    <property type="molecule type" value="Genomic_DNA"/>
</dbReference>
<feature type="domain" description="GGDEF" evidence="5">
    <location>
        <begin position="387"/>
        <end position="520"/>
    </location>
</feature>
<proteinExistence type="predicted"/>
<dbReference type="PROSITE" id="PS50887">
    <property type="entry name" value="GGDEF"/>
    <property type="match status" value="1"/>
</dbReference>
<dbReference type="InterPro" id="IPR000014">
    <property type="entry name" value="PAS"/>
</dbReference>
<dbReference type="PROSITE" id="PS50112">
    <property type="entry name" value="PAS"/>
    <property type="match status" value="2"/>
</dbReference>
<dbReference type="Pfam" id="PF00990">
    <property type="entry name" value="GGDEF"/>
    <property type="match status" value="1"/>
</dbReference>
<dbReference type="PANTHER" id="PTHR44757:SF4">
    <property type="entry name" value="DIGUANYLATE CYCLASE DGCE-RELATED"/>
    <property type="match status" value="1"/>
</dbReference>
<dbReference type="InterPro" id="IPR029787">
    <property type="entry name" value="Nucleotide_cyclase"/>
</dbReference>
<dbReference type="Pfam" id="PF08448">
    <property type="entry name" value="PAS_4"/>
    <property type="match status" value="1"/>
</dbReference>
<dbReference type="Proteomes" id="UP000294914">
    <property type="component" value="Unassembled WGS sequence"/>
</dbReference>
<dbReference type="Pfam" id="PF00989">
    <property type="entry name" value="PAS"/>
    <property type="match status" value="1"/>
</dbReference>
<dbReference type="InterPro" id="IPR035965">
    <property type="entry name" value="PAS-like_dom_sf"/>
</dbReference>
<sequence length="542" mass="59764">MTWDIVQGIWTQWHKLTHNHLVLTANRRTIQAGKFQENGNTSPGSKPSSGSHVSSNVANEGAKTKFSAGTQSENNYGSMGHGLTVLKSSESGFRAISDASPLGIVVTDVEGHCTYTNAAYRTISGLTLKQALGMNWVRLIHPDDCQRVLGELRDITPGTVSFQTEFRFVRTDGSAVWTRVNIAALNDESDNGAEIHGYVLTIEDISTRKSTEFALRDSEAALFEEKERAQVTLNSIGDAVLVTDLMGNVTYINQVAEEMIGWSDEEAQGRPLSEVFNIIDGTTRQIADDPAQRAITEDRIIELATNCILVRRDGFESLIEDSAAPIHDRDGQVTGAVIVFHDLSQSRAMVSKMTHQARHDFLTGLPNRALLMERLSQALRLAQRHDKQVALLFVDLDDFKHINDSLGHGIGDQLLQTVADRLVTCVRATDTVCRQGGDEFVILLAEIERPEDASRVAEKLQAAFAVPQRIDGQEINLTLSIGISVYPDDGDNIDAVMHNADIAMYHAKESGRNNYRFFRPDMNALTTRPFANAKVPLLPKRG</sequence>
<dbReference type="SMART" id="SM00091">
    <property type="entry name" value="PAS"/>
    <property type="match status" value="2"/>
</dbReference>
<feature type="domain" description="PAS" evidence="3">
    <location>
        <begin position="225"/>
        <end position="298"/>
    </location>
</feature>
<feature type="domain" description="PAS" evidence="3">
    <location>
        <begin position="89"/>
        <end position="159"/>
    </location>
</feature>
<organism evidence="6 7">
    <name type="scientific">Thiohalophilus thiocyanatoxydans</name>
    <dbReference type="NCBI Taxonomy" id="381308"/>
    <lineage>
        <taxon>Bacteria</taxon>
        <taxon>Pseudomonadati</taxon>
        <taxon>Pseudomonadota</taxon>
        <taxon>Gammaproteobacteria</taxon>
        <taxon>Thiohalomonadales</taxon>
        <taxon>Thiohalophilaceae</taxon>
        <taxon>Thiohalophilus</taxon>
    </lineage>
</organism>
<dbReference type="AlphaFoldDB" id="A0A4R8IFM1"/>
<evidence type="ECO:0000256" key="1">
    <source>
        <dbReference type="ARBA" id="ARBA00001946"/>
    </source>
</evidence>
<dbReference type="CDD" id="cd01949">
    <property type="entry name" value="GGDEF"/>
    <property type="match status" value="1"/>
</dbReference>
<comment type="cofactor">
    <cofactor evidence="1">
        <name>Mg(2+)</name>
        <dbReference type="ChEBI" id="CHEBI:18420"/>
    </cofactor>
</comment>
<dbReference type="FunFam" id="3.30.70.270:FF:000001">
    <property type="entry name" value="Diguanylate cyclase domain protein"/>
    <property type="match status" value="1"/>
</dbReference>
<accession>A0A4R8IFM1</accession>
<dbReference type="SUPFAM" id="SSF55073">
    <property type="entry name" value="Nucleotide cyclase"/>
    <property type="match status" value="1"/>
</dbReference>
<evidence type="ECO:0000259" key="3">
    <source>
        <dbReference type="PROSITE" id="PS50112"/>
    </source>
</evidence>
<dbReference type="PROSITE" id="PS50113">
    <property type="entry name" value="PAC"/>
    <property type="match status" value="2"/>
</dbReference>
<name>A0A4R8IFM1_9GAMM</name>
<dbReference type="Gene3D" id="3.30.450.20">
    <property type="entry name" value="PAS domain"/>
    <property type="match status" value="2"/>
</dbReference>
<comment type="caution">
    <text evidence="6">The sequence shown here is derived from an EMBL/GenBank/DDBJ whole genome shotgun (WGS) entry which is preliminary data.</text>
</comment>